<evidence type="ECO:0000256" key="1">
    <source>
        <dbReference type="SAM" id="Phobius"/>
    </source>
</evidence>
<feature type="transmembrane region" description="Helical" evidence="1">
    <location>
        <begin position="42"/>
        <end position="65"/>
    </location>
</feature>
<gene>
    <name evidence="2" type="ORF">HZZ05_08660</name>
</gene>
<keyword evidence="1" id="KW-0472">Membrane</keyword>
<name>A0A853EMT2_9ACTO</name>
<protein>
    <submittedName>
        <fullName evidence="2">Uncharacterized protein</fullName>
    </submittedName>
</protein>
<proteinExistence type="predicted"/>
<dbReference type="RefSeq" id="WP_179900856.1">
    <property type="nucleotide sequence ID" value="NZ_JACBXV010000118.1"/>
</dbReference>
<sequence length="274" mass="29854">MAFSASLPAYAVSFVVLVSFVYEDDTRVSQPSGSTVVDTTTTVLTILLAAPYLLLGSGLAGFVFISALRLLSGSNTLLSQGNSRRLAMIAHAKFFLVGPDRSSYSYVGAVVIVSVTLYCYPLVLMFWASSEGTHIRGAATVALVVFTVLLASWWIVLVALRGGVVRATWKGMYLLGRRGGALPLPASREELGAQEALTRLGQVRIYGALNGIRIPLLYCTARRGEVEAARHRVNERLDEVWQIRNLAIEQIAIHHTCALRPAWHHRPQCNTTGI</sequence>
<organism evidence="2 3">
    <name type="scientific">Actinomyces bowdenii</name>
    <dbReference type="NCBI Taxonomy" id="131109"/>
    <lineage>
        <taxon>Bacteria</taxon>
        <taxon>Bacillati</taxon>
        <taxon>Actinomycetota</taxon>
        <taxon>Actinomycetes</taxon>
        <taxon>Actinomycetales</taxon>
        <taxon>Actinomycetaceae</taxon>
        <taxon>Actinomyces</taxon>
    </lineage>
</organism>
<feature type="transmembrane region" description="Helical" evidence="1">
    <location>
        <begin position="103"/>
        <end position="127"/>
    </location>
</feature>
<dbReference type="EMBL" id="JACBXV010000118">
    <property type="protein sequence ID" value="NYS69582.1"/>
    <property type="molecule type" value="Genomic_DNA"/>
</dbReference>
<reference evidence="2 3" key="1">
    <citation type="submission" date="2020-07" db="EMBL/GenBank/DDBJ databases">
        <title>MOT database genomes.</title>
        <authorList>
            <person name="Joseph S."/>
            <person name="Aduse-Opoku J."/>
            <person name="Hashim A."/>
            <person name="Wade W."/>
            <person name="Curtis M."/>
        </authorList>
    </citation>
    <scope>NUCLEOTIDE SEQUENCE [LARGE SCALE GENOMIC DNA]</scope>
    <source>
        <strain evidence="2 3">WMus004</strain>
    </source>
</reference>
<evidence type="ECO:0000313" key="3">
    <source>
        <dbReference type="Proteomes" id="UP000572528"/>
    </source>
</evidence>
<keyword evidence="1" id="KW-1133">Transmembrane helix</keyword>
<comment type="caution">
    <text evidence="2">The sequence shown here is derived from an EMBL/GenBank/DDBJ whole genome shotgun (WGS) entry which is preliminary data.</text>
</comment>
<dbReference type="Proteomes" id="UP000572528">
    <property type="component" value="Unassembled WGS sequence"/>
</dbReference>
<evidence type="ECO:0000313" key="2">
    <source>
        <dbReference type="EMBL" id="NYS69582.1"/>
    </source>
</evidence>
<keyword evidence="1" id="KW-0812">Transmembrane</keyword>
<feature type="transmembrane region" description="Helical" evidence="1">
    <location>
        <begin position="7"/>
        <end position="22"/>
    </location>
</feature>
<feature type="transmembrane region" description="Helical" evidence="1">
    <location>
        <begin position="139"/>
        <end position="160"/>
    </location>
</feature>
<accession>A0A853EMT2</accession>
<dbReference type="AlphaFoldDB" id="A0A853EMT2"/>